<dbReference type="EMBL" id="CAKJVE010000004">
    <property type="protein sequence ID" value="CAG9705876.1"/>
    <property type="molecule type" value="Genomic_DNA"/>
</dbReference>
<dbReference type="RefSeq" id="WP_342350379.1">
    <property type="nucleotide sequence ID" value="NZ_CAKJVE010000004.1"/>
</dbReference>
<evidence type="ECO:0000313" key="1">
    <source>
        <dbReference type="EMBL" id="CAG9705876.1"/>
    </source>
</evidence>
<proteinExistence type="predicted"/>
<accession>A0AA86JJG5</accession>
<sequence length="68" mass="7718">MKEFSTKYTVLINLYTKGNVEKNRKLVKKAMLDSGFKKIVIPSPVCTNGVYNTAMQFKIGLTNKEDDD</sequence>
<comment type="caution">
    <text evidence="1">The sequence shown here is derived from an EMBL/GenBank/DDBJ whole genome shotgun (WGS) entry which is preliminary data.</text>
</comment>
<name>A0AA86JJG5_9CLOT</name>
<dbReference type="AlphaFoldDB" id="A0AA86JJG5"/>
<gene>
    <name evidence="1" type="ORF">CNEO_42134</name>
</gene>
<reference evidence="1" key="1">
    <citation type="submission" date="2021-10" db="EMBL/GenBank/DDBJ databases">
        <authorList>
            <person name="Mesa V."/>
        </authorList>
    </citation>
    <scope>NUCLEOTIDE SEQUENCE</scope>
    <source>
        <strain evidence="1">CC3_PB</strain>
    </source>
</reference>
<dbReference type="Proteomes" id="UP000789738">
    <property type="component" value="Unassembled WGS sequence"/>
</dbReference>
<protein>
    <submittedName>
        <fullName evidence="1">Uncharacterized protein</fullName>
    </submittedName>
</protein>
<organism evidence="1 2">
    <name type="scientific">Clostridium neonatale</name>
    <dbReference type="NCBI Taxonomy" id="137838"/>
    <lineage>
        <taxon>Bacteria</taxon>
        <taxon>Bacillati</taxon>
        <taxon>Bacillota</taxon>
        <taxon>Clostridia</taxon>
        <taxon>Eubacteriales</taxon>
        <taxon>Clostridiaceae</taxon>
        <taxon>Clostridium</taxon>
    </lineage>
</organism>
<evidence type="ECO:0000313" key="2">
    <source>
        <dbReference type="Proteomes" id="UP000789738"/>
    </source>
</evidence>